<keyword evidence="3" id="KW-1185">Reference proteome</keyword>
<dbReference type="RefSeq" id="WP_250927865.1">
    <property type="nucleotide sequence ID" value="NZ_JAMQBK010000018.1"/>
</dbReference>
<comment type="caution">
    <text evidence="2">The sequence shown here is derived from an EMBL/GenBank/DDBJ whole genome shotgun (WGS) entry which is preliminary data.</text>
</comment>
<name>A0ABT0U123_9BACT</name>
<dbReference type="Proteomes" id="UP001202961">
    <property type="component" value="Unassembled WGS sequence"/>
</dbReference>
<evidence type="ECO:0000313" key="3">
    <source>
        <dbReference type="Proteomes" id="UP001202961"/>
    </source>
</evidence>
<reference evidence="2 3" key="1">
    <citation type="journal article" date="2022" name="Syst. Appl. Microbiol.">
        <title>Rhodopirellula aestuarii sp. nov., a novel member of the genus Rhodopirellula isolated from brackish sediments collected in the Tagus River estuary, Portugal.</title>
        <authorList>
            <person name="Vitorino I.R."/>
            <person name="Klimek D."/>
            <person name="Calusinska M."/>
            <person name="Lobo-da-Cunha A."/>
            <person name="Vasconcelos V."/>
            <person name="Lage O.M."/>
        </authorList>
    </citation>
    <scope>NUCLEOTIDE SEQUENCE [LARGE SCALE GENOMIC DNA]</scope>
    <source>
        <strain evidence="2 3">ICT_H3.1</strain>
    </source>
</reference>
<feature type="region of interest" description="Disordered" evidence="1">
    <location>
        <begin position="49"/>
        <end position="78"/>
    </location>
</feature>
<evidence type="ECO:0000313" key="2">
    <source>
        <dbReference type="EMBL" id="MCM2370193.1"/>
    </source>
</evidence>
<gene>
    <name evidence="2" type="ORF">NB063_06090</name>
</gene>
<accession>A0ABT0U123</accession>
<protein>
    <submittedName>
        <fullName evidence="2">Uncharacterized protein</fullName>
    </submittedName>
</protein>
<sequence length="78" mass="8801">MTKWTALRIQQQDRSASSIAIQLSQFDQRRQNTRERIAANEVLDNSRARIELHPSQNESSISSRVESLGGSVVDDAVF</sequence>
<evidence type="ECO:0000256" key="1">
    <source>
        <dbReference type="SAM" id="MobiDB-lite"/>
    </source>
</evidence>
<feature type="compositionally biased region" description="Polar residues" evidence="1">
    <location>
        <begin position="54"/>
        <end position="65"/>
    </location>
</feature>
<proteinExistence type="predicted"/>
<organism evidence="2 3">
    <name type="scientific">Aporhodopirellula aestuarii</name>
    <dbReference type="NCBI Taxonomy" id="2950107"/>
    <lineage>
        <taxon>Bacteria</taxon>
        <taxon>Pseudomonadati</taxon>
        <taxon>Planctomycetota</taxon>
        <taxon>Planctomycetia</taxon>
        <taxon>Pirellulales</taxon>
        <taxon>Pirellulaceae</taxon>
        <taxon>Aporhodopirellula</taxon>
    </lineage>
</organism>
<dbReference type="EMBL" id="JAMQBK010000018">
    <property type="protein sequence ID" value="MCM2370193.1"/>
    <property type="molecule type" value="Genomic_DNA"/>
</dbReference>